<organism evidence="5 6">
    <name type="scientific">Candida parapsilosis</name>
    <name type="common">Yeast</name>
    <dbReference type="NCBI Taxonomy" id="5480"/>
    <lineage>
        <taxon>Eukaryota</taxon>
        <taxon>Fungi</taxon>
        <taxon>Dikarya</taxon>
        <taxon>Ascomycota</taxon>
        <taxon>Saccharomycotina</taxon>
        <taxon>Pichiomycetes</taxon>
        <taxon>Debaryomycetaceae</taxon>
        <taxon>Candida/Lodderomyces clade</taxon>
        <taxon>Candida</taxon>
    </lineage>
</organism>
<keyword evidence="3" id="KW-0507">mRNA processing</keyword>
<reference evidence="5" key="1">
    <citation type="submission" date="2020-03" db="EMBL/GenBank/DDBJ databases">
        <title>FDA dAtabase for Regulatory Grade micrObial Sequences (FDA-ARGOS): Supporting development and validation of Infectious Disease Dx tests.</title>
        <authorList>
            <person name="Campos J."/>
            <person name="Goldberg B."/>
            <person name="Tallon L."/>
            <person name="Sadzewicz L."/>
            <person name="Vavikolanu K."/>
            <person name="Mehta A."/>
            <person name="Aluvathingal J."/>
            <person name="Nadendla S."/>
            <person name="Nandy P."/>
            <person name="Geyer C."/>
            <person name="Yan Y."/>
            <person name="Sichtig H."/>
        </authorList>
    </citation>
    <scope>NUCLEOTIDE SEQUENCE [LARGE SCALE GENOMIC DNA]</scope>
    <source>
        <strain evidence="5">FDAARGOS_652</strain>
    </source>
</reference>
<gene>
    <name evidence="5" type="ORF">FOB60_005003</name>
</gene>
<evidence type="ECO:0000313" key="5">
    <source>
        <dbReference type="EMBL" id="KAF6045431.1"/>
    </source>
</evidence>
<sequence>MFSSLLPRPKHSNYNPDLHYRTSSHSNHQINNTDTTQVIIHPSTVTTIDSIRDIITTSTTTYDATIPLKVSFPNLNHNFPRPPPDVAIIAETRAIFAALLEAKLGTQKKDQTTYMNYKDTTTTHEVEGDNNAVKTVPAAFAADATDEDHGKVIKIETMQEDPLLPPKHKLRKNRHERHDQEQEVGPILKPSAKVTKEDRQKWNIPAAISNWKNNSGFTIALDKRVIGVGGGGASVSGDGGGDGDGNAASAELLNVEKFSALNQALNTAEVQARQDITRRNELRQQLELNEKRQREEKIREIANRNKRRRY</sequence>
<evidence type="ECO:0000256" key="1">
    <source>
        <dbReference type="ARBA" id="ARBA00010197"/>
    </source>
</evidence>
<dbReference type="Pfam" id="PF02731">
    <property type="entry name" value="SKIP_SNW"/>
    <property type="match status" value="1"/>
</dbReference>
<dbReference type="PANTHER" id="PTHR12096">
    <property type="entry name" value="NUCLEAR PROTEIN SKIP-RELATED"/>
    <property type="match status" value="1"/>
</dbReference>
<comment type="subunit">
    <text evidence="3">Associated with the spliceosome.</text>
</comment>
<comment type="similarity">
    <text evidence="1 3">Belongs to the SNW family.</text>
</comment>
<feature type="domain" description="SKI-interacting protein SKIP SNW" evidence="4">
    <location>
        <begin position="138"/>
        <end position="309"/>
    </location>
</feature>
<dbReference type="Proteomes" id="UP000590412">
    <property type="component" value="Unassembled WGS sequence"/>
</dbReference>
<dbReference type="EMBL" id="JABWAB010000009">
    <property type="protein sequence ID" value="KAF6045431.1"/>
    <property type="molecule type" value="Genomic_DNA"/>
</dbReference>
<dbReference type="InterPro" id="IPR004015">
    <property type="entry name" value="SKI-int_prot_SKIP_SNW-dom"/>
</dbReference>
<evidence type="ECO:0000259" key="4">
    <source>
        <dbReference type="Pfam" id="PF02731"/>
    </source>
</evidence>
<evidence type="ECO:0000256" key="3">
    <source>
        <dbReference type="RuleBase" id="RU367140"/>
    </source>
</evidence>
<comment type="subcellular location">
    <subcellularLocation>
        <location evidence="3">Nucleus</location>
    </subcellularLocation>
</comment>
<comment type="function">
    <text evidence="3">Involved in pre-mRNA splicing.</text>
</comment>
<accession>A0A8X7T8S1</accession>
<keyword evidence="3" id="KW-0508">mRNA splicing</keyword>
<comment type="caution">
    <text evidence="5">The sequence shown here is derived from an EMBL/GenBank/DDBJ whole genome shotgun (WGS) entry which is preliminary data.</text>
</comment>
<keyword evidence="3" id="KW-0539">Nucleus</keyword>
<dbReference type="InterPro" id="IPR017862">
    <property type="entry name" value="SKI-int_prot_SKIP"/>
</dbReference>
<dbReference type="GO" id="GO:0000398">
    <property type="term" value="P:mRNA splicing, via spliceosome"/>
    <property type="evidence" value="ECO:0007669"/>
    <property type="project" value="InterPro"/>
</dbReference>
<evidence type="ECO:0000313" key="6">
    <source>
        <dbReference type="Proteomes" id="UP000590412"/>
    </source>
</evidence>
<dbReference type="GO" id="GO:0005681">
    <property type="term" value="C:spliceosomal complex"/>
    <property type="evidence" value="ECO:0007669"/>
    <property type="project" value="UniProtKB-UniRule"/>
</dbReference>
<dbReference type="AlphaFoldDB" id="A0A8X7T8S1"/>
<keyword evidence="3" id="KW-0747">Spliceosome</keyword>
<proteinExistence type="inferred from homology"/>
<protein>
    <recommendedName>
        <fullName evidence="2 3">Pre-mRNA-processing protein 45</fullName>
    </recommendedName>
</protein>
<name>A0A8X7T8S1_CANPA</name>
<evidence type="ECO:0000256" key="2">
    <source>
        <dbReference type="ARBA" id="ARBA00022160"/>
    </source>
</evidence>